<sequence length="165" mass="17864">MNTRIKQLGLTALLGLTAMSAAAEVTVENAYVRAIPPGQMMSASFMILKNDAPESVSLIAGRSSIAKSVELHTHTNNDGVMQMRQVDKVDIPANGTATLQPGGFHIMLIGLNKDLIEGQEVDLTLDFSDGSSHVLTLPVKKVMSGMMHHASENMPKNEHEHMHHN</sequence>
<evidence type="ECO:0000313" key="2">
    <source>
        <dbReference type="EMBL" id="MEM5536018.1"/>
    </source>
</evidence>
<proteinExistence type="predicted"/>
<keyword evidence="3" id="KW-1185">Reference proteome</keyword>
<accession>A0ABU9TQL9</accession>
<dbReference type="InterPro" id="IPR007410">
    <property type="entry name" value="LpqE-like"/>
</dbReference>
<name>A0ABU9TQL9_9GAMM</name>
<protein>
    <submittedName>
        <fullName evidence="2">Copper chaperone PCu(A)C</fullName>
    </submittedName>
</protein>
<dbReference type="Pfam" id="PF04314">
    <property type="entry name" value="PCuAC"/>
    <property type="match status" value="1"/>
</dbReference>
<dbReference type="EMBL" id="JBBMRA010000004">
    <property type="protein sequence ID" value="MEM5536018.1"/>
    <property type="molecule type" value="Genomic_DNA"/>
</dbReference>
<reference evidence="2 3" key="1">
    <citation type="submission" date="2024-03" db="EMBL/GenBank/DDBJ databases">
        <title>Community enrichment and isolation of bacterial strains for fucoidan degradation.</title>
        <authorList>
            <person name="Sichert A."/>
        </authorList>
    </citation>
    <scope>NUCLEOTIDE SEQUENCE [LARGE SCALE GENOMIC DNA]</scope>
    <source>
        <strain evidence="2 3">AS76</strain>
    </source>
</reference>
<feature type="signal peptide" evidence="1">
    <location>
        <begin position="1"/>
        <end position="23"/>
    </location>
</feature>
<dbReference type="PANTHER" id="PTHR36302">
    <property type="entry name" value="BLR7088 PROTEIN"/>
    <property type="match status" value="1"/>
</dbReference>
<dbReference type="PANTHER" id="PTHR36302:SF1">
    <property type="entry name" value="COPPER CHAPERONE PCU(A)C"/>
    <property type="match status" value="1"/>
</dbReference>
<gene>
    <name evidence="2" type="ORF">WNY58_06395</name>
</gene>
<dbReference type="InterPro" id="IPR036182">
    <property type="entry name" value="PCuAC_sf"/>
</dbReference>
<dbReference type="RefSeq" id="WP_067985410.1">
    <property type="nucleotide sequence ID" value="NZ_CAXBCE010000009.1"/>
</dbReference>
<evidence type="ECO:0000256" key="1">
    <source>
        <dbReference type="SAM" id="SignalP"/>
    </source>
</evidence>
<dbReference type="SUPFAM" id="SSF110087">
    <property type="entry name" value="DR1885-like metal-binding protein"/>
    <property type="match status" value="1"/>
</dbReference>
<dbReference type="InterPro" id="IPR058248">
    <property type="entry name" value="Lxx211020-like"/>
</dbReference>
<comment type="caution">
    <text evidence="2">The sequence shown here is derived from an EMBL/GenBank/DDBJ whole genome shotgun (WGS) entry which is preliminary data.</text>
</comment>
<dbReference type="Gene3D" id="2.60.40.1890">
    <property type="entry name" value="PCu(A)C copper chaperone"/>
    <property type="match status" value="1"/>
</dbReference>
<feature type="chain" id="PRO_5047260905" evidence="1">
    <location>
        <begin position="24"/>
        <end position="165"/>
    </location>
</feature>
<keyword evidence="1" id="KW-0732">Signal</keyword>
<dbReference type="Proteomes" id="UP001449225">
    <property type="component" value="Unassembled WGS sequence"/>
</dbReference>
<organism evidence="2 3">
    <name type="scientific">Neptuniibacter pectenicola</name>
    <dbReference type="NCBI Taxonomy" id="1806669"/>
    <lineage>
        <taxon>Bacteria</taxon>
        <taxon>Pseudomonadati</taxon>
        <taxon>Pseudomonadota</taxon>
        <taxon>Gammaproteobacteria</taxon>
        <taxon>Oceanospirillales</taxon>
        <taxon>Oceanospirillaceae</taxon>
        <taxon>Neptuniibacter</taxon>
    </lineage>
</organism>
<evidence type="ECO:0000313" key="3">
    <source>
        <dbReference type="Proteomes" id="UP001449225"/>
    </source>
</evidence>